<dbReference type="Proteomes" id="UP000289954">
    <property type="component" value="Unassembled WGS sequence"/>
</dbReference>
<evidence type="ECO:0008006" key="3">
    <source>
        <dbReference type="Google" id="ProtNLM"/>
    </source>
</evidence>
<comment type="caution">
    <text evidence="1">The sequence shown here is derived from an EMBL/GenBank/DDBJ whole genome shotgun (WGS) entry which is preliminary data.</text>
</comment>
<reference evidence="1 2" key="1">
    <citation type="submission" date="2019-01" db="EMBL/GenBank/DDBJ databases">
        <title>Draft genome sequence of Cellulomonas takizawaensis strain TKZ-21.</title>
        <authorList>
            <person name="Yamamura H."/>
            <person name="Hayashi T."/>
            <person name="Hamada M."/>
            <person name="Serisawa Y."/>
            <person name="Matsuyama K."/>
            <person name="Nakagawa Y."/>
            <person name="Otoguro M."/>
            <person name="Yanagida F."/>
            <person name="Hayakawa M."/>
        </authorList>
    </citation>
    <scope>NUCLEOTIDE SEQUENCE [LARGE SCALE GENOMIC DNA]</scope>
    <source>
        <strain evidence="1 2">NBRC12680</strain>
    </source>
</reference>
<organism evidence="1 2">
    <name type="scientific">Cellulomonas biazotea</name>
    <dbReference type="NCBI Taxonomy" id="1709"/>
    <lineage>
        <taxon>Bacteria</taxon>
        <taxon>Bacillati</taxon>
        <taxon>Actinomycetota</taxon>
        <taxon>Actinomycetes</taxon>
        <taxon>Micrococcales</taxon>
        <taxon>Cellulomonadaceae</taxon>
        <taxon>Cellulomonas</taxon>
    </lineage>
</organism>
<keyword evidence="2" id="KW-1185">Reference proteome</keyword>
<gene>
    <name evidence="1" type="ORF">CBZ_07260</name>
</gene>
<dbReference type="AlphaFoldDB" id="A0A402DNG9"/>
<protein>
    <recommendedName>
        <fullName evidence="3">Cytotoxic translational repressor of toxin-antitoxin stability system</fullName>
    </recommendedName>
</protein>
<proteinExistence type="predicted"/>
<sequence length="143" mass="16190">MSAGRRIGARDDHERFCEVERWEPARTARGKRTGHHATYELALPDGRVLRTRISRPVDATTYGVSLWDHILRDQLEVTEDEFWTCVKDRRPPDRSPAPTAPANALPLGLVLTLKRELGLSEGELQTITKDDAVARLNEHWAQG</sequence>
<name>A0A402DNG9_9CELL</name>
<evidence type="ECO:0000313" key="1">
    <source>
        <dbReference type="EMBL" id="GCE75670.1"/>
    </source>
</evidence>
<accession>A0A402DNG9</accession>
<evidence type="ECO:0000313" key="2">
    <source>
        <dbReference type="Proteomes" id="UP000289954"/>
    </source>
</evidence>
<dbReference type="EMBL" id="BIMR01000038">
    <property type="protein sequence ID" value="GCE75670.1"/>
    <property type="molecule type" value="Genomic_DNA"/>
</dbReference>